<dbReference type="AlphaFoldDB" id="A0A9N8V6N7"/>
<proteinExistence type="predicted"/>
<comment type="caution">
    <text evidence="2">The sequence shown here is derived from an EMBL/GenBank/DDBJ whole genome shotgun (WGS) entry which is preliminary data.</text>
</comment>
<accession>A0A9N8V6N7</accession>
<keyword evidence="1" id="KW-0812">Transmembrane</keyword>
<dbReference type="EMBL" id="CAJVPS010000043">
    <property type="protein sequence ID" value="CAG8444911.1"/>
    <property type="molecule type" value="Genomic_DNA"/>
</dbReference>
<feature type="transmembrane region" description="Helical" evidence="1">
    <location>
        <begin position="153"/>
        <end position="171"/>
    </location>
</feature>
<keyword evidence="1" id="KW-0472">Membrane</keyword>
<protein>
    <submittedName>
        <fullName evidence="2">8507_t:CDS:1</fullName>
    </submittedName>
</protein>
<keyword evidence="1" id="KW-1133">Transmembrane helix</keyword>
<feature type="transmembrane region" description="Helical" evidence="1">
    <location>
        <begin position="112"/>
        <end position="132"/>
    </location>
</feature>
<reference evidence="2" key="1">
    <citation type="submission" date="2021-06" db="EMBL/GenBank/DDBJ databases">
        <authorList>
            <person name="Kallberg Y."/>
            <person name="Tangrot J."/>
            <person name="Rosling A."/>
        </authorList>
    </citation>
    <scope>NUCLEOTIDE SEQUENCE</scope>
    <source>
        <strain evidence="2">FL130A</strain>
    </source>
</reference>
<organism evidence="2 3">
    <name type="scientific">Ambispora leptoticha</name>
    <dbReference type="NCBI Taxonomy" id="144679"/>
    <lineage>
        <taxon>Eukaryota</taxon>
        <taxon>Fungi</taxon>
        <taxon>Fungi incertae sedis</taxon>
        <taxon>Mucoromycota</taxon>
        <taxon>Glomeromycotina</taxon>
        <taxon>Glomeromycetes</taxon>
        <taxon>Archaeosporales</taxon>
        <taxon>Ambisporaceae</taxon>
        <taxon>Ambispora</taxon>
    </lineage>
</organism>
<dbReference type="Proteomes" id="UP000789508">
    <property type="component" value="Unassembled WGS sequence"/>
</dbReference>
<feature type="transmembrane region" description="Helical" evidence="1">
    <location>
        <begin position="191"/>
        <end position="212"/>
    </location>
</feature>
<keyword evidence="3" id="KW-1185">Reference proteome</keyword>
<sequence>MYSKILALILQTSLMWYASIIAAITFKLPNKTSDSPNEEIISISSSLRPLSSLFIDFRRCSYTLFILANIYFIHIEQVSDNCRIVKPGQLSQSPYAQQPPFPPLSSWTLSDLIFISLGILGGLFSVWSFTTLSLKSQKSTTAAGDRQYGFHYFLRYPLYLLYSGSIFLEWSKLYLVWRLIKWMPRWFQREYRIWFIWGLLVESWLLVAEIFVKMKMIEKDVLLKGLIGFSKPVVPLSIEKK</sequence>
<name>A0A9N8V6N7_9GLOM</name>
<evidence type="ECO:0000256" key="1">
    <source>
        <dbReference type="SAM" id="Phobius"/>
    </source>
</evidence>
<evidence type="ECO:0000313" key="3">
    <source>
        <dbReference type="Proteomes" id="UP000789508"/>
    </source>
</evidence>
<gene>
    <name evidence="2" type="ORF">ALEPTO_LOCUS605</name>
</gene>
<dbReference type="OrthoDB" id="10421496at2759"/>
<evidence type="ECO:0000313" key="2">
    <source>
        <dbReference type="EMBL" id="CAG8444911.1"/>
    </source>
</evidence>